<dbReference type="Pfam" id="PF07659">
    <property type="entry name" value="DUF1599"/>
    <property type="match status" value="1"/>
</dbReference>
<name>A0ABR8YRQ9_9CLOT</name>
<accession>A0ABR8YRQ9</accession>
<feature type="domain" description="Nucleotide modification associated" evidence="1">
    <location>
        <begin position="22"/>
        <end position="85"/>
    </location>
</feature>
<evidence type="ECO:0000313" key="2">
    <source>
        <dbReference type="EMBL" id="MBD8046676.1"/>
    </source>
</evidence>
<evidence type="ECO:0000313" key="3">
    <source>
        <dbReference type="Proteomes" id="UP000627166"/>
    </source>
</evidence>
<dbReference type="InterPro" id="IPR011630">
    <property type="entry name" value="DUF1599"/>
</dbReference>
<dbReference type="RefSeq" id="WP_191739650.1">
    <property type="nucleotide sequence ID" value="NZ_JACSQB010000047.1"/>
</dbReference>
<keyword evidence="3" id="KW-1185">Reference proteome</keyword>
<dbReference type="EMBL" id="JACSQB010000047">
    <property type="protein sequence ID" value="MBD8046676.1"/>
    <property type="molecule type" value="Genomic_DNA"/>
</dbReference>
<dbReference type="Proteomes" id="UP000627166">
    <property type="component" value="Unassembled WGS sequence"/>
</dbReference>
<protein>
    <submittedName>
        <fullName evidence="2">DUF1599 domain-containing protein</fullName>
    </submittedName>
</protein>
<organism evidence="2 3">
    <name type="scientific">Clostridium faecium</name>
    <dbReference type="NCBI Taxonomy" id="2762223"/>
    <lineage>
        <taxon>Bacteria</taxon>
        <taxon>Bacillati</taxon>
        <taxon>Bacillota</taxon>
        <taxon>Clostridia</taxon>
        <taxon>Eubacteriales</taxon>
        <taxon>Clostridiaceae</taxon>
        <taxon>Clostridium</taxon>
    </lineage>
</organism>
<proteinExistence type="predicted"/>
<sequence>MVDKGYEHMEICKELNNLYKIKNHDYGDSFGKGFKEYGMVMPVIRLEDKLSRLKTLIKSENKVDESIEDTLMDLANYAIMTLIELRVENK</sequence>
<gene>
    <name evidence="2" type="ORF">H9637_06400</name>
</gene>
<evidence type="ECO:0000259" key="1">
    <source>
        <dbReference type="Pfam" id="PF07659"/>
    </source>
</evidence>
<reference evidence="2 3" key="1">
    <citation type="submission" date="2020-08" db="EMBL/GenBank/DDBJ databases">
        <title>A Genomic Blueprint of the Chicken Gut Microbiome.</title>
        <authorList>
            <person name="Gilroy R."/>
            <person name="Ravi A."/>
            <person name="Getino M."/>
            <person name="Pursley I."/>
            <person name="Horton D.L."/>
            <person name="Alikhan N.-F."/>
            <person name="Baker D."/>
            <person name="Gharbi K."/>
            <person name="Hall N."/>
            <person name="Watson M."/>
            <person name="Adriaenssens E.M."/>
            <person name="Foster-Nyarko E."/>
            <person name="Jarju S."/>
            <person name="Secka A."/>
            <person name="Antonio M."/>
            <person name="Oren A."/>
            <person name="Chaudhuri R."/>
            <person name="La Ragione R.M."/>
            <person name="Hildebrand F."/>
            <person name="Pallen M.J."/>
        </authorList>
    </citation>
    <scope>NUCLEOTIDE SEQUENCE [LARGE SCALE GENOMIC DNA]</scope>
    <source>
        <strain evidence="2 3">N37</strain>
    </source>
</reference>
<comment type="caution">
    <text evidence="2">The sequence shown here is derived from an EMBL/GenBank/DDBJ whole genome shotgun (WGS) entry which is preliminary data.</text>
</comment>